<keyword evidence="3 9" id="KW-0547">Nucleotide-binding</keyword>
<evidence type="ECO:0000313" key="12">
    <source>
        <dbReference type="EMBL" id="UOF02704.1"/>
    </source>
</evidence>
<feature type="binding site" evidence="9">
    <location>
        <begin position="342"/>
        <end position="345"/>
    </location>
    <ligand>
        <name>GTP</name>
        <dbReference type="ChEBI" id="CHEBI:37565"/>
    </ligand>
</feature>
<dbReference type="EMBL" id="CP093442">
    <property type="protein sequence ID" value="UOF02704.1"/>
    <property type="molecule type" value="Genomic_DNA"/>
</dbReference>
<dbReference type="NCBIfam" id="TIGR00064">
    <property type="entry name" value="ftsY"/>
    <property type="match status" value="1"/>
</dbReference>
<dbReference type="InterPro" id="IPR042101">
    <property type="entry name" value="SRP54_N_sf"/>
</dbReference>
<keyword evidence="1 9" id="KW-1003">Cell membrane</keyword>
<dbReference type="PROSITE" id="PS00300">
    <property type="entry name" value="SRP54"/>
    <property type="match status" value="1"/>
</dbReference>
<evidence type="ECO:0000256" key="10">
    <source>
        <dbReference type="SAM" id="Phobius"/>
    </source>
</evidence>
<dbReference type="InterPro" id="IPR036225">
    <property type="entry name" value="SRP/SRP_N"/>
</dbReference>
<name>A0ABY4CD46_9BACT</name>
<keyword evidence="4 9" id="KW-0378">Hydrolase</keyword>
<comment type="function">
    <text evidence="9">Involved in targeting and insertion of nascent membrane proteins into the cytoplasmic membrane. Acts as a receptor for the complex formed by the signal recognition particle (SRP) and the ribosome-nascent chain (RNC).</text>
</comment>
<dbReference type="RefSeq" id="WP_243540497.1">
    <property type="nucleotide sequence ID" value="NZ_CP093442.1"/>
</dbReference>
<dbReference type="SMART" id="SM00962">
    <property type="entry name" value="SRP54"/>
    <property type="match status" value="1"/>
</dbReference>
<dbReference type="InterPro" id="IPR003593">
    <property type="entry name" value="AAA+_ATPase"/>
</dbReference>
<dbReference type="SUPFAM" id="SSF47364">
    <property type="entry name" value="Domain of the SRP/SRP receptor G-proteins"/>
    <property type="match status" value="1"/>
</dbReference>
<protein>
    <recommendedName>
        <fullName evidence="9">Signal recognition particle receptor FtsY</fullName>
        <shortName evidence="9">SRP receptor</shortName>
        <ecNumber evidence="9">3.6.5.4</ecNumber>
    </recommendedName>
</protein>
<gene>
    <name evidence="9 12" type="primary">ftsY</name>
    <name evidence="12" type="ORF">MNR06_07045</name>
</gene>
<keyword evidence="10" id="KW-1133">Transmembrane helix</keyword>
<proteinExistence type="inferred from homology"/>
<dbReference type="InterPro" id="IPR013822">
    <property type="entry name" value="Signal_recog_particl_SRP54_hlx"/>
</dbReference>
<dbReference type="PANTHER" id="PTHR43134">
    <property type="entry name" value="SIGNAL RECOGNITION PARTICLE RECEPTOR SUBUNIT ALPHA"/>
    <property type="match status" value="1"/>
</dbReference>
<keyword evidence="13" id="KW-1185">Reference proteome</keyword>
<evidence type="ECO:0000256" key="9">
    <source>
        <dbReference type="HAMAP-Rule" id="MF_00920"/>
    </source>
</evidence>
<keyword evidence="6 9" id="KW-0472">Membrane</keyword>
<sequence>MMSPSHAQQMDYLLIAIGVLLAVILAVIFIGVYKKRHRKLSPREVYPETQREVVEEIKVTPPPQAVELKKEAADYIAEPVPEKEVDLKQVLKKTEENLFGRIRNLFKDDTGAKHLEEIEEILYTSDLGPTTVQRLMGALEDKLSKKERGDYDTVREALKEEIKHIFSGSHNTGPDTGILSKIQFASEAPTVLMIVGVNGAGKTTSIGKIASQLAGQGKKVLVAAGDTFRAAAGGQLKVWTDRAQVEIFSPEGVTDPSAVAFDAVSKAKAQNYDVVIVDTAGRLHTQANLMEEIKKMKRVMTKVIPDAPHETLIVLDANSGQNALMQAKEFHNALTLTGAILTKMDGTAKGGVAVGLAQELQIPIKLIGVGERIQDLRTFSSQEFVNSLFQ</sequence>
<dbReference type="EC" id="3.6.5.4" evidence="9"/>
<evidence type="ECO:0000256" key="4">
    <source>
        <dbReference type="ARBA" id="ARBA00022801"/>
    </source>
</evidence>
<accession>A0ABY4CD46</accession>
<feature type="transmembrane region" description="Helical" evidence="10">
    <location>
        <begin position="12"/>
        <end position="33"/>
    </location>
</feature>
<comment type="subcellular location">
    <subcellularLocation>
        <location evidence="9">Cell membrane</location>
        <topology evidence="9">Peripheral membrane protein</topology>
        <orientation evidence="9">Cytoplasmic side</orientation>
    </subcellularLocation>
    <subcellularLocation>
        <location evidence="9">Cytoplasm</location>
    </subcellularLocation>
</comment>
<dbReference type="SMART" id="SM00963">
    <property type="entry name" value="SRP54_N"/>
    <property type="match status" value="1"/>
</dbReference>
<evidence type="ECO:0000256" key="5">
    <source>
        <dbReference type="ARBA" id="ARBA00023134"/>
    </source>
</evidence>
<dbReference type="Gene3D" id="3.40.50.300">
    <property type="entry name" value="P-loop containing nucleotide triphosphate hydrolases"/>
    <property type="match status" value="1"/>
</dbReference>
<dbReference type="InterPro" id="IPR000897">
    <property type="entry name" value="SRP54_GTPase_dom"/>
</dbReference>
<dbReference type="Pfam" id="PF00448">
    <property type="entry name" value="SRP54"/>
    <property type="match status" value="1"/>
</dbReference>
<dbReference type="CDD" id="cd17874">
    <property type="entry name" value="FtsY"/>
    <property type="match status" value="1"/>
</dbReference>
<keyword evidence="7 9" id="KW-0675">Receptor</keyword>
<dbReference type="Proteomes" id="UP000830116">
    <property type="component" value="Chromosome"/>
</dbReference>
<evidence type="ECO:0000259" key="11">
    <source>
        <dbReference type="PROSITE" id="PS00300"/>
    </source>
</evidence>
<comment type="subunit">
    <text evidence="9">Part of the signal recognition particle protein translocation system, which is composed of SRP and FtsY.</text>
</comment>
<evidence type="ECO:0000256" key="1">
    <source>
        <dbReference type="ARBA" id="ARBA00022475"/>
    </source>
</evidence>
<evidence type="ECO:0000256" key="7">
    <source>
        <dbReference type="ARBA" id="ARBA00023170"/>
    </source>
</evidence>
<evidence type="ECO:0000256" key="2">
    <source>
        <dbReference type="ARBA" id="ARBA00022490"/>
    </source>
</evidence>
<organism evidence="12 13">
    <name type="scientific">Bdellovibrio reynosensis</name>
    <dbReference type="NCBI Taxonomy" id="2835041"/>
    <lineage>
        <taxon>Bacteria</taxon>
        <taxon>Pseudomonadati</taxon>
        <taxon>Bdellovibrionota</taxon>
        <taxon>Bdellovibrionia</taxon>
        <taxon>Bdellovibrionales</taxon>
        <taxon>Pseudobdellovibrionaceae</taxon>
        <taxon>Bdellovibrio</taxon>
    </lineage>
</organism>
<comment type="catalytic activity">
    <reaction evidence="8 9">
        <text>GTP + H2O = GDP + phosphate + H(+)</text>
        <dbReference type="Rhea" id="RHEA:19669"/>
        <dbReference type="ChEBI" id="CHEBI:15377"/>
        <dbReference type="ChEBI" id="CHEBI:15378"/>
        <dbReference type="ChEBI" id="CHEBI:37565"/>
        <dbReference type="ChEBI" id="CHEBI:43474"/>
        <dbReference type="ChEBI" id="CHEBI:58189"/>
        <dbReference type="EC" id="3.6.5.4"/>
    </reaction>
</comment>
<dbReference type="InterPro" id="IPR004390">
    <property type="entry name" value="SR_rcpt_FtsY"/>
</dbReference>
<evidence type="ECO:0000256" key="6">
    <source>
        <dbReference type="ARBA" id="ARBA00023136"/>
    </source>
</evidence>
<reference evidence="12" key="1">
    <citation type="submission" date="2022-03" db="EMBL/GenBank/DDBJ databases">
        <title>Genome Identification and Characterization of new species Bdellovibrio reynosense LBG001 sp. nov. from a Mexico soil sample.</title>
        <authorList>
            <person name="Camilli A."/>
            <person name="Ajao Y."/>
            <person name="Guo X."/>
        </authorList>
    </citation>
    <scope>NUCLEOTIDE SEQUENCE</scope>
    <source>
        <strain evidence="12">LBG001</strain>
    </source>
</reference>
<keyword evidence="2 9" id="KW-0963">Cytoplasm</keyword>
<dbReference type="SUPFAM" id="SSF52540">
    <property type="entry name" value="P-loop containing nucleoside triphosphate hydrolases"/>
    <property type="match status" value="1"/>
</dbReference>
<keyword evidence="10" id="KW-0812">Transmembrane</keyword>
<keyword evidence="5 9" id="KW-0342">GTP-binding</keyword>
<dbReference type="HAMAP" id="MF_00920">
    <property type="entry name" value="FtsY"/>
    <property type="match status" value="1"/>
</dbReference>
<evidence type="ECO:0000313" key="13">
    <source>
        <dbReference type="Proteomes" id="UP000830116"/>
    </source>
</evidence>
<evidence type="ECO:0000256" key="3">
    <source>
        <dbReference type="ARBA" id="ARBA00022741"/>
    </source>
</evidence>
<dbReference type="InterPro" id="IPR027417">
    <property type="entry name" value="P-loop_NTPase"/>
</dbReference>
<feature type="binding site" evidence="9">
    <location>
        <begin position="196"/>
        <end position="203"/>
    </location>
    <ligand>
        <name>GTP</name>
        <dbReference type="ChEBI" id="CHEBI:37565"/>
    </ligand>
</feature>
<evidence type="ECO:0000256" key="8">
    <source>
        <dbReference type="ARBA" id="ARBA00048027"/>
    </source>
</evidence>
<dbReference type="PANTHER" id="PTHR43134:SF1">
    <property type="entry name" value="SIGNAL RECOGNITION PARTICLE RECEPTOR SUBUNIT ALPHA"/>
    <property type="match status" value="1"/>
</dbReference>
<dbReference type="Gene3D" id="1.20.120.140">
    <property type="entry name" value="Signal recognition particle SRP54, nucleotide-binding domain"/>
    <property type="match status" value="1"/>
</dbReference>
<dbReference type="Pfam" id="PF02881">
    <property type="entry name" value="SRP54_N"/>
    <property type="match status" value="1"/>
</dbReference>
<feature type="domain" description="SRP54-type proteins GTP-binding" evidence="11">
    <location>
        <begin position="363"/>
        <end position="376"/>
    </location>
</feature>
<dbReference type="SMART" id="SM00382">
    <property type="entry name" value="AAA"/>
    <property type="match status" value="1"/>
</dbReference>
<feature type="binding site" evidence="9">
    <location>
        <begin position="278"/>
        <end position="282"/>
    </location>
    <ligand>
        <name>GTP</name>
        <dbReference type="ChEBI" id="CHEBI:37565"/>
    </ligand>
</feature>
<comment type="similarity">
    <text evidence="9">Belongs to the GTP-binding SRP family. FtsY subfamily.</text>
</comment>